<organism evidence="1 2">
    <name type="scientific">Pleurotus cornucopiae</name>
    <name type="common">Cornucopia mushroom</name>
    <dbReference type="NCBI Taxonomy" id="5321"/>
    <lineage>
        <taxon>Eukaryota</taxon>
        <taxon>Fungi</taxon>
        <taxon>Dikarya</taxon>
        <taxon>Basidiomycota</taxon>
        <taxon>Agaricomycotina</taxon>
        <taxon>Agaricomycetes</taxon>
        <taxon>Agaricomycetidae</taxon>
        <taxon>Agaricales</taxon>
        <taxon>Pleurotineae</taxon>
        <taxon>Pleurotaceae</taxon>
        <taxon>Pleurotus</taxon>
    </lineage>
</organism>
<name>A0ACB7JA31_PLECO</name>
<accession>A0ACB7JA31</accession>
<dbReference type="EMBL" id="WQMT02000001">
    <property type="protein sequence ID" value="KAG9227459.1"/>
    <property type="molecule type" value="Genomic_DNA"/>
</dbReference>
<gene>
    <name evidence="1" type="ORF">CCMSSC00406_0000895</name>
</gene>
<protein>
    <submittedName>
        <fullName evidence="1">Uncharacterized protein</fullName>
    </submittedName>
</protein>
<comment type="caution">
    <text evidence="1">The sequence shown here is derived from an EMBL/GenBank/DDBJ whole genome shotgun (WGS) entry which is preliminary data.</text>
</comment>
<keyword evidence="2" id="KW-1185">Reference proteome</keyword>
<evidence type="ECO:0000313" key="2">
    <source>
        <dbReference type="Proteomes" id="UP000824881"/>
    </source>
</evidence>
<sequence>MTSSPPSHTSFDPSFREQGPDIKKSEDVYIVVMGATGSGKTSFINIASGSSLRVGTGLMSCTDAVQTSKPFILEGRTVILVDTPGFDDTTKTDTEVLTMIAASLSSMVKLSGAIYMHRISDFRMGGTSTRNFNMFRELCGDTALQNVAIVTNMWSEVSLDIGEAREEQLKSRDIFFKPALGKGAQIWRHDNTSTSAQAIIHCIASKDPLALCIQRELVDERKDIAETAAGAELGRELHEQAMRYQAERRRLQDELNEGFPPLSCNSVSSLKVSTALEQKDEEAREELEQATAQLNSEMMRVQIDSECMISSYSEEKERLERRLQTSKADCQQSEGENADRRRRITDGLSREEVSGSDMGRTRLIESLHRLQQQHAEALAAQRRSQPKLFVELRLRSLGFLFGLKTLVSSNFR</sequence>
<evidence type="ECO:0000313" key="1">
    <source>
        <dbReference type="EMBL" id="KAG9227459.1"/>
    </source>
</evidence>
<reference evidence="1 2" key="1">
    <citation type="journal article" date="2021" name="Appl. Environ. Microbiol.">
        <title>Genetic linkage and physical mapping for an oyster mushroom Pleurotus cornucopiae and QTL analysis for the trait cap color.</title>
        <authorList>
            <person name="Zhang Y."/>
            <person name="Gao W."/>
            <person name="Sonnenberg A."/>
            <person name="Chen Q."/>
            <person name="Zhang J."/>
            <person name="Huang C."/>
        </authorList>
    </citation>
    <scope>NUCLEOTIDE SEQUENCE [LARGE SCALE GENOMIC DNA]</scope>
    <source>
        <strain evidence="1">CCMSSC00406</strain>
    </source>
</reference>
<proteinExistence type="predicted"/>
<dbReference type="Proteomes" id="UP000824881">
    <property type="component" value="Unassembled WGS sequence"/>
</dbReference>